<evidence type="ECO:0000256" key="2">
    <source>
        <dbReference type="ARBA" id="ARBA00007613"/>
    </source>
</evidence>
<reference evidence="9 10" key="1">
    <citation type="journal article" date="2011" name="J. Bacteriol.">
        <title>Genome sequence of 'Pedosphaera parvula' Ellin514, an aerobic Verrucomicrobial isolate from pasture soil.</title>
        <authorList>
            <person name="Kant R."/>
            <person name="van Passel M.W."/>
            <person name="Sangwan P."/>
            <person name="Palva A."/>
            <person name="Lucas S."/>
            <person name="Copeland A."/>
            <person name="Lapidus A."/>
            <person name="Glavina Del Rio T."/>
            <person name="Dalin E."/>
            <person name="Tice H."/>
            <person name="Bruce D."/>
            <person name="Goodwin L."/>
            <person name="Pitluck S."/>
            <person name="Chertkov O."/>
            <person name="Larimer F.W."/>
            <person name="Land M.L."/>
            <person name="Hauser L."/>
            <person name="Brettin T.S."/>
            <person name="Detter J.C."/>
            <person name="Han S."/>
            <person name="de Vos W.M."/>
            <person name="Janssen P.H."/>
            <person name="Smidt H."/>
        </authorList>
    </citation>
    <scope>NUCLEOTIDE SEQUENCE [LARGE SCALE GENOMIC DNA]</scope>
    <source>
        <strain evidence="9 10">Ellin514</strain>
    </source>
</reference>
<evidence type="ECO:0000256" key="4">
    <source>
        <dbReference type="ARBA" id="ARBA00022452"/>
    </source>
</evidence>
<evidence type="ECO:0000256" key="7">
    <source>
        <dbReference type="ARBA" id="ARBA00023237"/>
    </source>
</evidence>
<accession>B9XCA7</accession>
<organism evidence="9 10">
    <name type="scientific">Pedosphaera parvula (strain Ellin514)</name>
    <dbReference type="NCBI Taxonomy" id="320771"/>
    <lineage>
        <taxon>Bacteria</taxon>
        <taxon>Pseudomonadati</taxon>
        <taxon>Verrucomicrobiota</taxon>
        <taxon>Pedosphaerae</taxon>
        <taxon>Pedosphaerales</taxon>
        <taxon>Pedosphaeraceae</taxon>
        <taxon>Pedosphaera</taxon>
    </lineage>
</organism>
<evidence type="ECO:0000256" key="5">
    <source>
        <dbReference type="ARBA" id="ARBA00022692"/>
    </source>
</evidence>
<dbReference type="Proteomes" id="UP000003688">
    <property type="component" value="Unassembled WGS sequence"/>
</dbReference>
<evidence type="ECO:0000313" key="9">
    <source>
        <dbReference type="EMBL" id="EEF62575.1"/>
    </source>
</evidence>
<dbReference type="InterPro" id="IPR003423">
    <property type="entry name" value="OMP_efflux"/>
</dbReference>
<feature type="signal peptide" evidence="8">
    <location>
        <begin position="1"/>
        <end position="28"/>
    </location>
</feature>
<dbReference type="RefSeq" id="WP_007413455.1">
    <property type="nucleotide sequence ID" value="NZ_ABOX02000004.1"/>
</dbReference>
<comment type="similarity">
    <text evidence="2">Belongs to the outer membrane factor (OMF) (TC 1.B.17) family.</text>
</comment>
<dbReference type="Pfam" id="PF02321">
    <property type="entry name" value="OEP"/>
    <property type="match status" value="2"/>
</dbReference>
<dbReference type="STRING" id="320771.Cflav_PD5210"/>
<dbReference type="PANTHER" id="PTHR30026:SF20">
    <property type="entry name" value="OUTER MEMBRANE PROTEIN TOLC"/>
    <property type="match status" value="1"/>
</dbReference>
<dbReference type="OrthoDB" id="180435at2"/>
<keyword evidence="4" id="KW-1134">Transmembrane beta strand</keyword>
<dbReference type="SUPFAM" id="SSF56954">
    <property type="entry name" value="Outer membrane efflux proteins (OEP)"/>
    <property type="match status" value="1"/>
</dbReference>
<keyword evidence="5" id="KW-0812">Transmembrane</keyword>
<evidence type="ECO:0000256" key="8">
    <source>
        <dbReference type="SAM" id="SignalP"/>
    </source>
</evidence>
<dbReference type="GO" id="GO:1990281">
    <property type="term" value="C:efflux pump complex"/>
    <property type="evidence" value="ECO:0007669"/>
    <property type="project" value="TreeGrafter"/>
</dbReference>
<gene>
    <name evidence="9" type="ORF">Cflav_PD5210</name>
</gene>
<evidence type="ECO:0000256" key="3">
    <source>
        <dbReference type="ARBA" id="ARBA00022448"/>
    </source>
</evidence>
<evidence type="ECO:0000256" key="1">
    <source>
        <dbReference type="ARBA" id="ARBA00004442"/>
    </source>
</evidence>
<dbReference type="AlphaFoldDB" id="B9XCA7"/>
<sequence precursor="true">MKLFRSKKHFKFILAAALCTATSLPAWSTESTVTNQAPAWLSGPLSLAETMNLALKQNGNILRGQSNLEAAYGLVVQTRAVALPVIRSTGNFTFNAATENFPVFGAPIFVTFPDKSWAANIQIIQSVYEGGRITSALRSAKLTKEQALLQYQTVVADALLQVRVAYYDILQAEEQIVVEEASVKLLTQELQDQTKRYEAGTVPRFNVLRAEVSVANERPRLIQARNAYRISKNNLVNLLGYRVPPTVSEDIPLTLTDKLDAEPYEINLPVAVAKALQNRSELAALQKTESLRNEDVISAKAGYKPSVQAFAGYSGRNTQFSDDLGRVVNGAQAGIQFTWNIWDGWLTKGRVQQAQAQHQGAMVDVDNETRNIELEVRTQYSNFIQARETLESQKKVQEEAEEALRLATARSEAGTGTQLDVLQAETSLTTARSTLVQALHDYDVARARVERAMGINIMQSNK</sequence>
<keyword evidence="8" id="KW-0732">Signal</keyword>
<evidence type="ECO:0000256" key="6">
    <source>
        <dbReference type="ARBA" id="ARBA00023136"/>
    </source>
</evidence>
<dbReference type="GO" id="GO:0009279">
    <property type="term" value="C:cell outer membrane"/>
    <property type="evidence" value="ECO:0007669"/>
    <property type="project" value="UniProtKB-SubCell"/>
</dbReference>
<dbReference type="InterPro" id="IPR051906">
    <property type="entry name" value="TolC-like"/>
</dbReference>
<comment type="subcellular location">
    <subcellularLocation>
        <location evidence="1">Cell outer membrane</location>
    </subcellularLocation>
</comment>
<keyword evidence="7" id="KW-0998">Cell outer membrane</keyword>
<protein>
    <submittedName>
        <fullName evidence="9">Outer membrane efflux protein</fullName>
    </submittedName>
</protein>
<dbReference type="GO" id="GO:0015288">
    <property type="term" value="F:porin activity"/>
    <property type="evidence" value="ECO:0007669"/>
    <property type="project" value="TreeGrafter"/>
</dbReference>
<proteinExistence type="inferred from homology"/>
<feature type="chain" id="PRO_5002893135" evidence="8">
    <location>
        <begin position="29"/>
        <end position="462"/>
    </location>
</feature>
<keyword evidence="3" id="KW-0813">Transport</keyword>
<keyword evidence="6" id="KW-0472">Membrane</keyword>
<evidence type="ECO:0000313" key="10">
    <source>
        <dbReference type="Proteomes" id="UP000003688"/>
    </source>
</evidence>
<name>B9XCA7_PEDPL</name>
<dbReference type="PANTHER" id="PTHR30026">
    <property type="entry name" value="OUTER MEMBRANE PROTEIN TOLC"/>
    <property type="match status" value="1"/>
</dbReference>
<dbReference type="Gene3D" id="1.20.1600.10">
    <property type="entry name" value="Outer membrane efflux proteins (OEP)"/>
    <property type="match status" value="1"/>
</dbReference>
<keyword evidence="10" id="KW-1185">Reference proteome</keyword>
<comment type="caution">
    <text evidence="9">The sequence shown here is derived from an EMBL/GenBank/DDBJ whole genome shotgun (WGS) entry which is preliminary data.</text>
</comment>
<dbReference type="EMBL" id="ABOX02000004">
    <property type="protein sequence ID" value="EEF62575.1"/>
    <property type="molecule type" value="Genomic_DNA"/>
</dbReference>
<dbReference type="GO" id="GO:0015562">
    <property type="term" value="F:efflux transmembrane transporter activity"/>
    <property type="evidence" value="ECO:0007669"/>
    <property type="project" value="InterPro"/>
</dbReference>